<keyword evidence="2" id="KW-1185">Reference proteome</keyword>
<dbReference type="EMBL" id="PDCK01000039">
    <property type="protein sequence ID" value="PRQ55027.1"/>
    <property type="molecule type" value="Genomic_DNA"/>
</dbReference>
<dbReference type="Gramene" id="PRQ55027">
    <property type="protein sequence ID" value="PRQ55027"/>
    <property type="gene ID" value="RchiOBHm_Chr1g0320101"/>
</dbReference>
<reference evidence="1 2" key="1">
    <citation type="journal article" date="2018" name="Nat. Genet.">
        <title>The Rosa genome provides new insights in the design of modern roses.</title>
        <authorList>
            <person name="Bendahmane M."/>
        </authorList>
    </citation>
    <scope>NUCLEOTIDE SEQUENCE [LARGE SCALE GENOMIC DNA]</scope>
    <source>
        <strain evidence="2">cv. Old Blush</strain>
    </source>
</reference>
<sequence length="271" mass="30048">MAVGASGFAGVWQMLPDGGSRGCSNGYLWIVALGSGSDITVGCSDLVMKSMAILSRQSLGWVAPSALDQSVSDRRGKGEWWSSTLVLICDGFGGWHVMIVQMGFGWWIDGGRLCYWGRRLWVVLESRREFWQRWRLTDALGWGWSSRGGLTGLTQISLDVGDISDDCIDLRMCASRDTVAALWDMVLGLSISISPYSTELGFGSHGGFVVVSFGWRYSREQCVTISMLFGYQRKGGFPLHVVLRFMDTVWKRVDWNMCRGVDTTTGYSNAL</sequence>
<comment type="caution">
    <text evidence="1">The sequence shown here is derived from an EMBL/GenBank/DDBJ whole genome shotgun (WGS) entry which is preliminary data.</text>
</comment>
<name>A0A2P6S8K5_ROSCH</name>
<gene>
    <name evidence="1" type="ORF">RchiOBHm_Chr1g0320101</name>
</gene>
<organism evidence="1 2">
    <name type="scientific">Rosa chinensis</name>
    <name type="common">China rose</name>
    <dbReference type="NCBI Taxonomy" id="74649"/>
    <lineage>
        <taxon>Eukaryota</taxon>
        <taxon>Viridiplantae</taxon>
        <taxon>Streptophyta</taxon>
        <taxon>Embryophyta</taxon>
        <taxon>Tracheophyta</taxon>
        <taxon>Spermatophyta</taxon>
        <taxon>Magnoliopsida</taxon>
        <taxon>eudicotyledons</taxon>
        <taxon>Gunneridae</taxon>
        <taxon>Pentapetalae</taxon>
        <taxon>rosids</taxon>
        <taxon>fabids</taxon>
        <taxon>Rosales</taxon>
        <taxon>Rosaceae</taxon>
        <taxon>Rosoideae</taxon>
        <taxon>Rosoideae incertae sedis</taxon>
        <taxon>Rosa</taxon>
    </lineage>
</organism>
<dbReference type="AlphaFoldDB" id="A0A2P6S8K5"/>
<dbReference type="Proteomes" id="UP000238479">
    <property type="component" value="Chromosome 1"/>
</dbReference>
<evidence type="ECO:0000313" key="2">
    <source>
        <dbReference type="Proteomes" id="UP000238479"/>
    </source>
</evidence>
<accession>A0A2P6S8K5</accession>
<evidence type="ECO:0000313" key="1">
    <source>
        <dbReference type="EMBL" id="PRQ55027.1"/>
    </source>
</evidence>
<proteinExistence type="predicted"/>
<protein>
    <submittedName>
        <fullName evidence="1">Uncharacterized protein</fullName>
    </submittedName>
</protein>